<dbReference type="AlphaFoldDB" id="A0A915IBW4"/>
<dbReference type="Proteomes" id="UP000887565">
    <property type="component" value="Unplaced"/>
</dbReference>
<protein>
    <submittedName>
        <fullName evidence="2">Uncharacterized protein</fullName>
    </submittedName>
</protein>
<sequence length="40" mass="4463">MIGKTLAEAEKLGEDGKVDESLKMMEKVDEIRKEKLAAEV</sequence>
<proteinExistence type="predicted"/>
<evidence type="ECO:0000313" key="2">
    <source>
        <dbReference type="WBParaSite" id="nRc.2.0.1.t10741-RA"/>
    </source>
</evidence>
<dbReference type="WBParaSite" id="nRc.2.0.1.t10741-RA">
    <property type="protein sequence ID" value="nRc.2.0.1.t10741-RA"/>
    <property type="gene ID" value="nRc.2.0.1.g10741"/>
</dbReference>
<organism evidence="1 2">
    <name type="scientific">Romanomermis culicivorax</name>
    <name type="common">Nematode worm</name>
    <dbReference type="NCBI Taxonomy" id="13658"/>
    <lineage>
        <taxon>Eukaryota</taxon>
        <taxon>Metazoa</taxon>
        <taxon>Ecdysozoa</taxon>
        <taxon>Nematoda</taxon>
        <taxon>Enoplea</taxon>
        <taxon>Dorylaimia</taxon>
        <taxon>Mermithida</taxon>
        <taxon>Mermithoidea</taxon>
        <taxon>Mermithidae</taxon>
        <taxon>Romanomermis</taxon>
    </lineage>
</organism>
<keyword evidence="1" id="KW-1185">Reference proteome</keyword>
<reference evidence="2" key="1">
    <citation type="submission" date="2022-11" db="UniProtKB">
        <authorList>
            <consortium name="WormBaseParasite"/>
        </authorList>
    </citation>
    <scope>IDENTIFICATION</scope>
</reference>
<name>A0A915IBW4_ROMCU</name>
<evidence type="ECO:0000313" key="1">
    <source>
        <dbReference type="Proteomes" id="UP000887565"/>
    </source>
</evidence>
<accession>A0A915IBW4</accession>